<gene>
    <name evidence="1" type="ORF">MAPG_10530</name>
</gene>
<dbReference type="EMBL" id="ADBL01002353">
    <property type="status" value="NOT_ANNOTATED_CDS"/>
    <property type="molecule type" value="Genomic_DNA"/>
</dbReference>
<reference evidence="1" key="3">
    <citation type="submission" date="2011-03" db="EMBL/GenBank/DDBJ databases">
        <title>Annotation of Magnaporthe poae ATCC 64411.</title>
        <authorList>
            <person name="Ma L.-J."/>
            <person name="Dead R."/>
            <person name="Young S.K."/>
            <person name="Zeng Q."/>
            <person name="Gargeya S."/>
            <person name="Fitzgerald M."/>
            <person name="Haas B."/>
            <person name="Abouelleil A."/>
            <person name="Alvarado L."/>
            <person name="Arachchi H.M."/>
            <person name="Berlin A."/>
            <person name="Brown A."/>
            <person name="Chapman S.B."/>
            <person name="Chen Z."/>
            <person name="Dunbar C."/>
            <person name="Freedman E."/>
            <person name="Gearin G."/>
            <person name="Gellesch M."/>
            <person name="Goldberg J."/>
            <person name="Griggs A."/>
            <person name="Gujja S."/>
            <person name="Heiman D."/>
            <person name="Howarth C."/>
            <person name="Larson L."/>
            <person name="Lui A."/>
            <person name="MacDonald P.J.P."/>
            <person name="Mehta T."/>
            <person name="Montmayeur A."/>
            <person name="Murphy C."/>
            <person name="Neiman D."/>
            <person name="Pearson M."/>
            <person name="Priest M."/>
            <person name="Roberts A."/>
            <person name="Saif S."/>
            <person name="Shea T."/>
            <person name="Shenoy N."/>
            <person name="Sisk P."/>
            <person name="Stolte C."/>
            <person name="Sykes S."/>
            <person name="Yandava C."/>
            <person name="Wortman J."/>
            <person name="Nusbaum C."/>
            <person name="Birren B."/>
        </authorList>
    </citation>
    <scope>NUCLEOTIDE SEQUENCE</scope>
    <source>
        <strain evidence="1">ATCC 64411</strain>
    </source>
</reference>
<reference evidence="2" key="5">
    <citation type="submission" date="2015-06" db="UniProtKB">
        <authorList>
            <consortium name="EnsemblFungi"/>
        </authorList>
    </citation>
    <scope>IDENTIFICATION</scope>
    <source>
        <strain evidence="2">ATCC 64411</strain>
    </source>
</reference>
<reference evidence="2" key="4">
    <citation type="journal article" date="2015" name="G3 (Bethesda)">
        <title>Genome sequences of three phytopathogenic species of the Magnaporthaceae family of fungi.</title>
        <authorList>
            <person name="Okagaki L.H."/>
            <person name="Nunes C.C."/>
            <person name="Sailsbery J."/>
            <person name="Clay B."/>
            <person name="Brown D."/>
            <person name="John T."/>
            <person name="Oh Y."/>
            <person name="Young N."/>
            <person name="Fitzgerald M."/>
            <person name="Haas B.J."/>
            <person name="Zeng Q."/>
            <person name="Young S."/>
            <person name="Adiconis X."/>
            <person name="Fan L."/>
            <person name="Levin J.Z."/>
            <person name="Mitchell T.K."/>
            <person name="Okubara P.A."/>
            <person name="Farman M.L."/>
            <person name="Kohn L.M."/>
            <person name="Birren B."/>
            <person name="Ma L.-J."/>
            <person name="Dean R.A."/>
        </authorList>
    </citation>
    <scope>NUCLEOTIDE SEQUENCE</scope>
    <source>
        <strain evidence="2">ATCC 64411 / 73-15</strain>
    </source>
</reference>
<sequence length="104" mass="11334">MESATLGSVTTLCLAALRCPRTMVSILRLVFTGKLRGSIPATVIRYSVSLSPHHRHPYTSTGRLRGWRVANCNEVVQEHLLSLGDKLARLRLAAEGHGDDPSDA</sequence>
<dbReference type="EnsemblFungi" id="MAPG_10530T0">
    <property type="protein sequence ID" value="MAPG_10530T0"/>
    <property type="gene ID" value="MAPG_10530"/>
</dbReference>
<evidence type="ECO:0000313" key="3">
    <source>
        <dbReference type="Proteomes" id="UP000011715"/>
    </source>
</evidence>
<dbReference type="eggNOG" id="ENOG502RNDU">
    <property type="taxonomic scope" value="Eukaryota"/>
</dbReference>
<evidence type="ECO:0000313" key="2">
    <source>
        <dbReference type="EnsemblFungi" id="MAPG_10530T0"/>
    </source>
</evidence>
<dbReference type="EMBL" id="GL876975">
    <property type="protein sequence ID" value="KLU90678.1"/>
    <property type="molecule type" value="Genomic_DNA"/>
</dbReference>
<reference evidence="3" key="2">
    <citation type="submission" date="2010-05" db="EMBL/GenBank/DDBJ databases">
        <title>The genome sequence of Magnaporthe poae strain ATCC 64411.</title>
        <authorList>
            <person name="Ma L.-J."/>
            <person name="Dead R."/>
            <person name="Young S."/>
            <person name="Zeng Q."/>
            <person name="Koehrsen M."/>
            <person name="Alvarado L."/>
            <person name="Berlin A."/>
            <person name="Chapman S.B."/>
            <person name="Chen Z."/>
            <person name="Freedman E."/>
            <person name="Gellesch M."/>
            <person name="Goldberg J."/>
            <person name="Griggs A."/>
            <person name="Gujja S."/>
            <person name="Heilman E.R."/>
            <person name="Heiman D."/>
            <person name="Hepburn T."/>
            <person name="Howarth C."/>
            <person name="Jen D."/>
            <person name="Larson L."/>
            <person name="Mehta T."/>
            <person name="Neiman D."/>
            <person name="Pearson M."/>
            <person name="Roberts A."/>
            <person name="Saif S."/>
            <person name="Shea T."/>
            <person name="Shenoy N."/>
            <person name="Sisk P."/>
            <person name="Stolte C."/>
            <person name="Sykes S."/>
            <person name="Walk T."/>
            <person name="White J."/>
            <person name="Yandava C."/>
            <person name="Haas B."/>
            <person name="Nusbaum C."/>
            <person name="Birren B."/>
        </authorList>
    </citation>
    <scope>NUCLEOTIDE SEQUENCE [LARGE SCALE GENOMIC DNA]</scope>
    <source>
        <strain evidence="3">ATCC 64411 / 73-15</strain>
    </source>
</reference>
<protein>
    <submittedName>
        <fullName evidence="1 2">Uncharacterized protein</fullName>
    </submittedName>
</protein>
<reference evidence="1" key="1">
    <citation type="submission" date="2010-05" db="EMBL/GenBank/DDBJ databases">
        <title>The Genome Sequence of Magnaporthe poae strain ATCC 64411.</title>
        <authorList>
            <consortium name="The Broad Institute Genome Sequencing Platform"/>
            <consortium name="Broad Institute Genome Sequencing Center for Infectious Disease"/>
            <person name="Ma L.-J."/>
            <person name="Dead R."/>
            <person name="Young S."/>
            <person name="Zeng Q."/>
            <person name="Koehrsen M."/>
            <person name="Alvarado L."/>
            <person name="Berlin A."/>
            <person name="Chapman S.B."/>
            <person name="Chen Z."/>
            <person name="Freedman E."/>
            <person name="Gellesch M."/>
            <person name="Goldberg J."/>
            <person name="Griggs A."/>
            <person name="Gujja S."/>
            <person name="Heilman E.R."/>
            <person name="Heiman D."/>
            <person name="Hepburn T."/>
            <person name="Howarth C."/>
            <person name="Jen D."/>
            <person name="Larson L."/>
            <person name="Mehta T."/>
            <person name="Neiman D."/>
            <person name="Pearson M."/>
            <person name="Roberts A."/>
            <person name="Saif S."/>
            <person name="Shea T."/>
            <person name="Shenoy N."/>
            <person name="Sisk P."/>
            <person name="Stolte C."/>
            <person name="Sykes S."/>
            <person name="Walk T."/>
            <person name="White J."/>
            <person name="Yandava C."/>
            <person name="Haas B."/>
            <person name="Nusbaum C."/>
            <person name="Birren B."/>
        </authorList>
    </citation>
    <scope>NUCLEOTIDE SEQUENCE</scope>
    <source>
        <strain evidence="1">ATCC 64411</strain>
    </source>
</reference>
<evidence type="ECO:0000313" key="1">
    <source>
        <dbReference type="EMBL" id="KLU90678.1"/>
    </source>
</evidence>
<keyword evidence="3" id="KW-1185">Reference proteome</keyword>
<organism evidence="2 3">
    <name type="scientific">Magnaporthiopsis poae (strain ATCC 64411 / 73-15)</name>
    <name type="common">Kentucky bluegrass fungus</name>
    <name type="synonym">Magnaporthe poae</name>
    <dbReference type="NCBI Taxonomy" id="644358"/>
    <lineage>
        <taxon>Eukaryota</taxon>
        <taxon>Fungi</taxon>
        <taxon>Dikarya</taxon>
        <taxon>Ascomycota</taxon>
        <taxon>Pezizomycotina</taxon>
        <taxon>Sordariomycetes</taxon>
        <taxon>Sordariomycetidae</taxon>
        <taxon>Magnaporthales</taxon>
        <taxon>Magnaporthaceae</taxon>
        <taxon>Magnaporthiopsis</taxon>
    </lineage>
</organism>
<proteinExistence type="predicted"/>
<dbReference type="AlphaFoldDB" id="A0A0C4ECU5"/>
<accession>A0A0C4ECU5</accession>
<dbReference type="VEuPathDB" id="FungiDB:MAPG_10530"/>
<dbReference type="OrthoDB" id="10520444at2759"/>
<dbReference type="Proteomes" id="UP000011715">
    <property type="component" value="Unassembled WGS sequence"/>
</dbReference>
<name>A0A0C4ECU5_MAGP6</name>